<keyword evidence="3 14" id="KW-0813">Transport</keyword>
<evidence type="ECO:0000256" key="5">
    <source>
        <dbReference type="ARBA" id="ARBA00022547"/>
    </source>
</evidence>
<dbReference type="GO" id="GO:0046961">
    <property type="term" value="F:proton-transporting ATPase activity, rotational mechanism"/>
    <property type="evidence" value="ECO:0007669"/>
    <property type="project" value="TreeGrafter"/>
</dbReference>
<sequence length="172" mass="18750">MPQATDGVRLFLPETYDIVWSLVILVVIAVAFYKFILPKFQSVFDERAEKIEGGMAKAQKAQEDADAAKRKYEDQLNNARVDAAKIRDDARDEAGSIIADAHKRADAEATQITTNARRSIASQQQQALVSLKGQVGTLATALAGKILGAKLEDGDVQSTMIDSVIDELEQSK</sequence>
<dbReference type="eggNOG" id="COG0711">
    <property type="taxonomic scope" value="Bacteria"/>
</dbReference>
<comment type="caution">
    <text evidence="17">The sequence shown here is derived from an EMBL/GenBank/DDBJ whole genome shotgun (WGS) entry which is preliminary data.</text>
</comment>
<keyword evidence="7 14" id="KW-0375">Hydrogen ion transport</keyword>
<keyword evidence="10 14" id="KW-0472">Membrane</keyword>
<dbReference type="InterPro" id="IPR028987">
    <property type="entry name" value="ATP_synth_B-like_membr_sf"/>
</dbReference>
<feature type="transmembrane region" description="Helical" evidence="14">
    <location>
        <begin position="18"/>
        <end position="37"/>
    </location>
</feature>
<reference evidence="17 18" key="1">
    <citation type="submission" date="2014-03" db="EMBL/GenBank/DDBJ databases">
        <title>Genomics of Bifidobacteria.</title>
        <authorList>
            <person name="Ventura M."/>
            <person name="Milani C."/>
            <person name="Lugli G.A."/>
        </authorList>
    </citation>
    <scope>NUCLEOTIDE SEQUENCE [LARGE SCALE GENOMIC DNA]</scope>
    <source>
        <strain evidence="17 18">DSM 22767</strain>
    </source>
</reference>
<comment type="similarity">
    <text evidence="2 14 15">Belongs to the ATPase B chain family.</text>
</comment>
<dbReference type="NCBIfam" id="NF004412">
    <property type="entry name" value="PRK05759.1-3"/>
    <property type="match status" value="1"/>
</dbReference>
<dbReference type="Pfam" id="PF00430">
    <property type="entry name" value="ATP-synt_B"/>
    <property type="match status" value="1"/>
</dbReference>
<evidence type="ECO:0000256" key="7">
    <source>
        <dbReference type="ARBA" id="ARBA00022781"/>
    </source>
</evidence>
<dbReference type="SUPFAM" id="SSF81573">
    <property type="entry name" value="F1F0 ATP synthase subunit B, membrane domain"/>
    <property type="match status" value="1"/>
</dbReference>
<evidence type="ECO:0000256" key="2">
    <source>
        <dbReference type="ARBA" id="ARBA00005513"/>
    </source>
</evidence>
<feature type="coiled-coil region" evidence="16">
    <location>
        <begin position="51"/>
        <end position="89"/>
    </location>
</feature>
<evidence type="ECO:0000256" key="13">
    <source>
        <dbReference type="ARBA" id="ARBA00025830"/>
    </source>
</evidence>
<comment type="function">
    <text evidence="14">Component of the F(0) channel, it forms part of the peripheral stalk, linking F(1) to F(0).</text>
</comment>
<evidence type="ECO:0000256" key="8">
    <source>
        <dbReference type="ARBA" id="ARBA00022989"/>
    </source>
</evidence>
<comment type="function">
    <text evidence="12 14">F(1)F(0) ATP synthase produces ATP from ADP in the presence of a proton or sodium gradient. F-type ATPases consist of two structural domains, F(1) containing the extramembraneous catalytic core and F(0) containing the membrane proton channel, linked together by a central stalk and a peripheral stalk. During catalysis, ATP synthesis in the catalytic domain of F(1) is coupled via a rotary mechanism of the central stalk subunits to proton translocation.</text>
</comment>
<dbReference type="HAMAP" id="MF_01398">
    <property type="entry name" value="ATP_synth_b_bprime"/>
    <property type="match status" value="1"/>
</dbReference>
<name>A0A086ZH24_9BIFI</name>
<dbReference type="CDD" id="cd06503">
    <property type="entry name" value="ATP-synt_Fo_b"/>
    <property type="match status" value="1"/>
</dbReference>
<dbReference type="Proteomes" id="UP000029096">
    <property type="component" value="Unassembled WGS sequence"/>
</dbReference>
<evidence type="ECO:0000256" key="3">
    <source>
        <dbReference type="ARBA" id="ARBA00022448"/>
    </source>
</evidence>
<dbReference type="InterPro" id="IPR005864">
    <property type="entry name" value="ATP_synth_F0_bsu_bac"/>
</dbReference>
<evidence type="ECO:0000256" key="12">
    <source>
        <dbReference type="ARBA" id="ARBA00025198"/>
    </source>
</evidence>
<keyword evidence="4 14" id="KW-1003">Cell membrane</keyword>
<keyword evidence="16" id="KW-0175">Coiled coil</keyword>
<keyword evidence="6 14" id="KW-0812">Transmembrane</keyword>
<keyword evidence="8 14" id="KW-1133">Transmembrane helix</keyword>
<evidence type="ECO:0000256" key="6">
    <source>
        <dbReference type="ARBA" id="ARBA00022692"/>
    </source>
</evidence>
<evidence type="ECO:0000313" key="17">
    <source>
        <dbReference type="EMBL" id="KFI45824.1"/>
    </source>
</evidence>
<evidence type="ECO:0000256" key="16">
    <source>
        <dbReference type="SAM" id="Coils"/>
    </source>
</evidence>
<keyword evidence="5 14" id="KW-0138">CF(0)</keyword>
<comment type="subcellular location">
    <subcellularLocation>
        <location evidence="1 14">Cell membrane</location>
        <topology evidence="1 14">Single-pass membrane protein</topology>
    </subcellularLocation>
</comment>
<dbReference type="NCBIfam" id="TIGR01144">
    <property type="entry name" value="ATP_synt_b"/>
    <property type="match status" value="1"/>
</dbReference>
<evidence type="ECO:0000256" key="14">
    <source>
        <dbReference type="HAMAP-Rule" id="MF_01398"/>
    </source>
</evidence>
<dbReference type="InterPro" id="IPR002146">
    <property type="entry name" value="ATP_synth_b/b'su_bac/chlpt"/>
</dbReference>
<dbReference type="EMBL" id="JGYP01000002">
    <property type="protein sequence ID" value="KFI45824.1"/>
    <property type="molecule type" value="Genomic_DNA"/>
</dbReference>
<dbReference type="RefSeq" id="WP_033521875.1">
    <property type="nucleotide sequence ID" value="NZ_JDUS01000012.1"/>
</dbReference>
<dbReference type="InterPro" id="IPR050059">
    <property type="entry name" value="ATP_synthase_B_chain"/>
</dbReference>
<keyword evidence="9 14" id="KW-0406">Ion transport</keyword>
<keyword evidence="11 14" id="KW-0066">ATP synthesis</keyword>
<evidence type="ECO:0000313" key="18">
    <source>
        <dbReference type="Proteomes" id="UP000029096"/>
    </source>
</evidence>
<evidence type="ECO:0000256" key="11">
    <source>
        <dbReference type="ARBA" id="ARBA00023310"/>
    </source>
</evidence>
<dbReference type="STRING" id="1437606.BBOH_0627"/>
<comment type="subunit">
    <text evidence="13 14">F-type ATPases have 2 components, F(1) - the catalytic core - and F(0) - the membrane proton channel. F(1) has five subunits: alpha(3), beta(3), gamma(1), delta(1), epsilon(1). F(0) has three main subunits: a(1), b(2) and c(10-14). The alpha and beta chains form an alternating ring which encloses part of the gamma chain. F(1) is attached to F(0) by a central stalk formed by the gamma and epsilon chains, while a peripheral stalk is formed by the delta and b chains.</text>
</comment>
<dbReference type="Gene3D" id="1.20.5.620">
    <property type="entry name" value="F1F0 ATP synthase subunit B, membrane domain"/>
    <property type="match status" value="1"/>
</dbReference>
<organism evidence="17 18">
    <name type="scientific">Bifidobacterium bohemicum DSM 22767</name>
    <dbReference type="NCBI Taxonomy" id="1437606"/>
    <lineage>
        <taxon>Bacteria</taxon>
        <taxon>Bacillati</taxon>
        <taxon>Actinomycetota</taxon>
        <taxon>Actinomycetes</taxon>
        <taxon>Bifidobacteriales</taxon>
        <taxon>Bifidobacteriaceae</taxon>
        <taxon>Bifidobacterium</taxon>
    </lineage>
</organism>
<dbReference type="GO" id="GO:0046933">
    <property type="term" value="F:proton-transporting ATP synthase activity, rotational mechanism"/>
    <property type="evidence" value="ECO:0007669"/>
    <property type="project" value="UniProtKB-UniRule"/>
</dbReference>
<accession>A0A086ZH24</accession>
<dbReference type="AlphaFoldDB" id="A0A086ZH24"/>
<dbReference type="GO" id="GO:0005886">
    <property type="term" value="C:plasma membrane"/>
    <property type="evidence" value="ECO:0007669"/>
    <property type="project" value="UniProtKB-SubCell"/>
</dbReference>
<keyword evidence="18" id="KW-1185">Reference proteome</keyword>
<dbReference type="PANTHER" id="PTHR33445">
    <property type="entry name" value="ATP SYNTHASE SUBUNIT B', CHLOROPLASTIC"/>
    <property type="match status" value="1"/>
</dbReference>
<dbReference type="OrthoDB" id="5243563at2"/>
<evidence type="ECO:0000256" key="1">
    <source>
        <dbReference type="ARBA" id="ARBA00004162"/>
    </source>
</evidence>
<evidence type="ECO:0000256" key="9">
    <source>
        <dbReference type="ARBA" id="ARBA00023065"/>
    </source>
</evidence>
<proteinExistence type="inferred from homology"/>
<protein>
    <recommendedName>
        <fullName evidence="14">ATP synthase subunit b</fullName>
    </recommendedName>
    <alternativeName>
        <fullName evidence="14">ATP synthase F(0) sector subunit b</fullName>
    </alternativeName>
    <alternativeName>
        <fullName evidence="14">ATPase subunit I</fullName>
    </alternativeName>
    <alternativeName>
        <fullName evidence="14">F-type ATPase subunit b</fullName>
        <shortName evidence="14">F-ATPase subunit b</shortName>
    </alternativeName>
</protein>
<dbReference type="PANTHER" id="PTHR33445:SF1">
    <property type="entry name" value="ATP SYNTHASE SUBUNIT B"/>
    <property type="match status" value="1"/>
</dbReference>
<evidence type="ECO:0000256" key="4">
    <source>
        <dbReference type="ARBA" id="ARBA00022475"/>
    </source>
</evidence>
<dbReference type="GO" id="GO:0045259">
    <property type="term" value="C:proton-transporting ATP synthase complex"/>
    <property type="evidence" value="ECO:0007669"/>
    <property type="project" value="UniProtKB-KW"/>
</dbReference>
<evidence type="ECO:0000256" key="10">
    <source>
        <dbReference type="ARBA" id="ARBA00023136"/>
    </source>
</evidence>
<gene>
    <name evidence="14" type="primary">atpF</name>
    <name evidence="17" type="ORF">BBOH_0627</name>
</gene>
<evidence type="ECO:0000256" key="15">
    <source>
        <dbReference type="RuleBase" id="RU003848"/>
    </source>
</evidence>